<dbReference type="HOGENOM" id="CLU_035032_2_1_9"/>
<feature type="transmembrane region" description="Helical" evidence="8">
    <location>
        <begin position="168"/>
        <end position="189"/>
    </location>
</feature>
<reference evidence="11" key="1">
    <citation type="submission" date="2012-02" db="EMBL/GenBank/DDBJ databases">
        <title>Complete sequence of Desulfitobacterium dichloroeliminans LMG P-21439.</title>
        <authorList>
            <person name="Lucas S."/>
            <person name="Han J."/>
            <person name="Lapidus A."/>
            <person name="Cheng J.-F."/>
            <person name="Goodwin L."/>
            <person name="Pitluck S."/>
            <person name="Peters L."/>
            <person name="Ovchinnikova G."/>
            <person name="Teshima H."/>
            <person name="Detter J.C."/>
            <person name="Han C."/>
            <person name="Tapia R."/>
            <person name="Land M."/>
            <person name="Hauser L."/>
            <person name="Kyrpides N."/>
            <person name="Ivanova N."/>
            <person name="Pagani I."/>
            <person name="Kruse T."/>
            <person name="de Vos W.M."/>
            <person name="Boon N."/>
            <person name="Smidt H."/>
            <person name="Woyke T."/>
        </authorList>
    </citation>
    <scope>NUCLEOTIDE SEQUENCE [LARGE SCALE GENOMIC DNA]</scope>
    <source>
        <strain evidence="11">LMG P-21439 / DCA1</strain>
    </source>
</reference>
<evidence type="ECO:0000256" key="4">
    <source>
        <dbReference type="ARBA" id="ARBA00022519"/>
    </source>
</evidence>
<comment type="subcellular location">
    <subcellularLocation>
        <location evidence="1">Cell inner membrane</location>
        <topology evidence="1">Multi-pass membrane protein</topology>
    </subcellularLocation>
</comment>
<feature type="domain" description="Type II secretion system protein GspF" evidence="9">
    <location>
        <begin position="270"/>
        <end position="392"/>
    </location>
</feature>
<sequence length="401" mass="44610">MRFKYKVIDENMNINVGSLEAVDFDAARRITLENGWQIISLVGTRRLGDLLNQKIVTKVKYESISAFCSQMAMMVRSGANLVRGLEVLKLQLEDKQLKGAIDTIIQGVSRGESLSQSMRDCKGALPDLLINLVAVGEESGNLDSVLNSMAVYYDRENFIRKKIQSASIYPVILIAVLVGIVIFFMNFLLPEIMGMLTENEQSLPAITQALINASNFLTLFGPYLLVVIIGLVVALHRLFKIPKYRYYRDSVMLRLPLLGSNMRNVVISRFSRTFALFLHSSIPIVPILSFMETIVGNEVSRLAILRVQDRIVKGEALALAFGQESFFDPLVIQMISIGEETGRLEEMMEEVANLYDKKVELGISRMIALVEPIFTVIIGIFAGGMIIAIALPIFSMASGAQ</sequence>
<dbReference type="PANTHER" id="PTHR30012:SF0">
    <property type="entry name" value="TYPE II SECRETION SYSTEM PROTEIN F-RELATED"/>
    <property type="match status" value="1"/>
</dbReference>
<keyword evidence="3" id="KW-1003">Cell membrane</keyword>
<feature type="transmembrane region" description="Helical" evidence="8">
    <location>
        <begin position="209"/>
        <end position="235"/>
    </location>
</feature>
<evidence type="ECO:0000313" key="11">
    <source>
        <dbReference type="Proteomes" id="UP000010797"/>
    </source>
</evidence>
<keyword evidence="5 8" id="KW-0812">Transmembrane</keyword>
<keyword evidence="6 8" id="KW-1133">Transmembrane helix</keyword>
<accession>L0FAC6</accession>
<proteinExistence type="inferred from homology"/>
<keyword evidence="11" id="KW-1185">Reference proteome</keyword>
<evidence type="ECO:0000256" key="7">
    <source>
        <dbReference type="ARBA" id="ARBA00023136"/>
    </source>
</evidence>
<gene>
    <name evidence="10" type="ordered locus">Desdi_2474</name>
</gene>
<organism evidence="10 11">
    <name type="scientific">Desulfitobacterium dichloroeliminans (strain LMG P-21439 / DCA1)</name>
    <dbReference type="NCBI Taxonomy" id="871963"/>
    <lineage>
        <taxon>Bacteria</taxon>
        <taxon>Bacillati</taxon>
        <taxon>Bacillota</taxon>
        <taxon>Clostridia</taxon>
        <taxon>Eubacteriales</taxon>
        <taxon>Desulfitobacteriaceae</taxon>
        <taxon>Desulfitobacterium</taxon>
    </lineage>
</organism>
<evidence type="ECO:0000256" key="5">
    <source>
        <dbReference type="ARBA" id="ARBA00022692"/>
    </source>
</evidence>
<evidence type="ECO:0000256" key="6">
    <source>
        <dbReference type="ARBA" id="ARBA00022989"/>
    </source>
</evidence>
<name>L0FAC6_DESDL</name>
<keyword evidence="7 8" id="KW-0472">Membrane</keyword>
<dbReference type="Proteomes" id="UP000010797">
    <property type="component" value="Chromosome"/>
</dbReference>
<dbReference type="AlphaFoldDB" id="L0FAC6"/>
<dbReference type="InterPro" id="IPR018076">
    <property type="entry name" value="T2SS_GspF_dom"/>
</dbReference>
<evidence type="ECO:0000256" key="1">
    <source>
        <dbReference type="ARBA" id="ARBA00004429"/>
    </source>
</evidence>
<dbReference type="OrthoDB" id="9805682at2"/>
<evidence type="ECO:0000259" key="9">
    <source>
        <dbReference type="Pfam" id="PF00482"/>
    </source>
</evidence>
<evidence type="ECO:0000256" key="8">
    <source>
        <dbReference type="SAM" id="Phobius"/>
    </source>
</evidence>
<comment type="similarity">
    <text evidence="2">Belongs to the GSP F family.</text>
</comment>
<dbReference type="eggNOG" id="COG1459">
    <property type="taxonomic scope" value="Bacteria"/>
</dbReference>
<evidence type="ECO:0000313" key="10">
    <source>
        <dbReference type="EMBL" id="AGA69898.1"/>
    </source>
</evidence>
<evidence type="ECO:0000256" key="2">
    <source>
        <dbReference type="ARBA" id="ARBA00005745"/>
    </source>
</evidence>
<protein>
    <submittedName>
        <fullName evidence="10">Type II secretory pathway, component PulF</fullName>
    </submittedName>
</protein>
<dbReference type="Pfam" id="PF00482">
    <property type="entry name" value="T2SSF"/>
    <property type="match status" value="2"/>
</dbReference>
<dbReference type="KEGG" id="ddl:Desdi_2474"/>
<dbReference type="PANTHER" id="PTHR30012">
    <property type="entry name" value="GENERAL SECRETION PATHWAY PROTEIN"/>
    <property type="match status" value="1"/>
</dbReference>
<dbReference type="STRING" id="871963.Desdi_2474"/>
<dbReference type="InterPro" id="IPR003004">
    <property type="entry name" value="GspF/PilC"/>
</dbReference>
<dbReference type="GO" id="GO:0005886">
    <property type="term" value="C:plasma membrane"/>
    <property type="evidence" value="ECO:0007669"/>
    <property type="project" value="UniProtKB-SubCell"/>
</dbReference>
<keyword evidence="4" id="KW-0997">Cell inner membrane</keyword>
<feature type="domain" description="Type II secretion system protein GspF" evidence="9">
    <location>
        <begin position="67"/>
        <end position="190"/>
    </location>
</feature>
<evidence type="ECO:0000256" key="3">
    <source>
        <dbReference type="ARBA" id="ARBA00022475"/>
    </source>
</evidence>
<dbReference type="InterPro" id="IPR042094">
    <property type="entry name" value="T2SS_GspF_sf"/>
</dbReference>
<feature type="transmembrane region" description="Helical" evidence="8">
    <location>
        <begin position="373"/>
        <end position="394"/>
    </location>
</feature>
<dbReference type="PRINTS" id="PR00812">
    <property type="entry name" value="BCTERIALGSPF"/>
</dbReference>
<dbReference type="RefSeq" id="WP_015262869.1">
    <property type="nucleotide sequence ID" value="NC_019903.1"/>
</dbReference>
<dbReference type="FunFam" id="1.20.81.30:FF:000001">
    <property type="entry name" value="Type II secretion system protein F"/>
    <property type="match status" value="1"/>
</dbReference>
<dbReference type="EMBL" id="CP003344">
    <property type="protein sequence ID" value="AGA69898.1"/>
    <property type="molecule type" value="Genomic_DNA"/>
</dbReference>
<dbReference type="Gene3D" id="1.20.81.30">
    <property type="entry name" value="Type II secretion system (T2SS), domain F"/>
    <property type="match status" value="2"/>
</dbReference>